<dbReference type="AlphaFoldDB" id="A0A2S0WEI1"/>
<keyword evidence="2" id="KW-1185">Reference proteome</keyword>
<dbReference type="EMBL" id="CP026948">
    <property type="protein sequence ID" value="AWB84187.1"/>
    <property type="molecule type" value="Genomic_DNA"/>
</dbReference>
<evidence type="ECO:0000313" key="1">
    <source>
        <dbReference type="EMBL" id="AWB84187.1"/>
    </source>
</evidence>
<dbReference type="OrthoDB" id="4412868at2"/>
<sequence length="129" mass="14085">MENLFEAESPEERERILVETIGVENANAVASRLGLQVSELFSDEIVNDGTGNRSVGEFLTCMRSEVTDDLKSIFDINAIAALIGREKYWEAAVEAVKFLAKQGIKRNVAGLAATLAFYGGKCAWARIQG</sequence>
<organism evidence="1 2">
    <name type="scientific">Corynebacterium liangguodongii</name>
    <dbReference type="NCBI Taxonomy" id="2079535"/>
    <lineage>
        <taxon>Bacteria</taxon>
        <taxon>Bacillati</taxon>
        <taxon>Actinomycetota</taxon>
        <taxon>Actinomycetes</taxon>
        <taxon>Mycobacteriales</taxon>
        <taxon>Corynebacteriaceae</taxon>
        <taxon>Corynebacterium</taxon>
    </lineage>
</organism>
<reference evidence="2" key="1">
    <citation type="submission" date="2018-01" db="EMBL/GenBank/DDBJ databases">
        <authorList>
            <person name="Li J."/>
        </authorList>
    </citation>
    <scope>NUCLEOTIDE SEQUENCE [LARGE SCALE GENOMIC DNA]</scope>
    <source>
        <strain evidence="2">2184</strain>
    </source>
</reference>
<name>A0A2S0WEI1_9CORY</name>
<gene>
    <name evidence="1" type="ORF">C3E79_06615</name>
</gene>
<dbReference type="RefSeq" id="WP_108404196.1">
    <property type="nucleotide sequence ID" value="NZ_CP026948.1"/>
</dbReference>
<dbReference type="KEGG" id="clia:C3E79_06615"/>
<accession>A0A2S0WEI1</accession>
<protein>
    <submittedName>
        <fullName evidence="1">Uncharacterized protein</fullName>
    </submittedName>
</protein>
<dbReference type="Proteomes" id="UP000244754">
    <property type="component" value="Chromosome"/>
</dbReference>
<evidence type="ECO:0000313" key="2">
    <source>
        <dbReference type="Proteomes" id="UP000244754"/>
    </source>
</evidence>
<proteinExistence type="predicted"/>